<feature type="domain" description="N-acetyltransferase" evidence="1">
    <location>
        <begin position="18"/>
        <end position="176"/>
    </location>
</feature>
<evidence type="ECO:0000313" key="3">
    <source>
        <dbReference type="Proteomes" id="UP000235405"/>
    </source>
</evidence>
<dbReference type="GO" id="GO:1990189">
    <property type="term" value="F:protein N-terminal-serine acetyltransferase activity"/>
    <property type="evidence" value="ECO:0007669"/>
    <property type="project" value="TreeGrafter"/>
</dbReference>
<protein>
    <submittedName>
        <fullName evidence="2">Ribosomal protein acetyltransferase</fullName>
    </submittedName>
</protein>
<keyword evidence="2" id="KW-0687">Ribonucleoprotein</keyword>
<dbReference type="GO" id="GO:0005840">
    <property type="term" value="C:ribosome"/>
    <property type="evidence" value="ECO:0007669"/>
    <property type="project" value="UniProtKB-KW"/>
</dbReference>
<dbReference type="InterPro" id="IPR051908">
    <property type="entry name" value="Ribosomal_N-acetyltransferase"/>
</dbReference>
<evidence type="ECO:0000259" key="1">
    <source>
        <dbReference type="PROSITE" id="PS51186"/>
    </source>
</evidence>
<keyword evidence="2" id="KW-0808">Transferase</keyword>
<dbReference type="Pfam" id="PF13302">
    <property type="entry name" value="Acetyltransf_3"/>
    <property type="match status" value="1"/>
</dbReference>
<dbReference type="RefSeq" id="WP_102456065.1">
    <property type="nucleotide sequence ID" value="NZ_JAOXHN010000003.1"/>
</dbReference>
<comment type="caution">
    <text evidence="2">The sequence shown here is derived from an EMBL/GenBank/DDBJ whole genome shotgun (WGS) entry which is preliminary data.</text>
</comment>
<dbReference type="SUPFAM" id="SSF55729">
    <property type="entry name" value="Acyl-CoA N-acyltransferases (Nat)"/>
    <property type="match status" value="1"/>
</dbReference>
<dbReference type="PANTHER" id="PTHR43441:SF3">
    <property type="entry name" value="ACETYLTRANSFERASE"/>
    <property type="match status" value="1"/>
</dbReference>
<evidence type="ECO:0000313" key="2">
    <source>
        <dbReference type="EMBL" id="PMF18681.1"/>
    </source>
</evidence>
<keyword evidence="2" id="KW-0689">Ribosomal protein</keyword>
<dbReference type="PROSITE" id="PS51186">
    <property type="entry name" value="GNAT"/>
    <property type="match status" value="1"/>
</dbReference>
<dbReference type="InterPro" id="IPR000182">
    <property type="entry name" value="GNAT_dom"/>
</dbReference>
<gene>
    <name evidence="2" type="ORF">BCV19_15600</name>
</gene>
<reference evidence="3" key="1">
    <citation type="submission" date="2016-07" db="EMBL/GenBank/DDBJ databases">
        <title>Nontailed viruses are major unrecognized killers of bacteria in the ocean.</title>
        <authorList>
            <person name="Kauffman K."/>
            <person name="Hussain F."/>
            <person name="Yang J."/>
            <person name="Arevalo P."/>
            <person name="Brown J."/>
            <person name="Cutler M."/>
            <person name="Kelly L."/>
            <person name="Polz M.F."/>
        </authorList>
    </citation>
    <scope>NUCLEOTIDE SEQUENCE [LARGE SCALE GENOMIC DNA]</scope>
    <source>
        <strain evidence="3">10N.286.54.F3</strain>
    </source>
</reference>
<proteinExistence type="predicted"/>
<dbReference type="Proteomes" id="UP000235405">
    <property type="component" value="Unassembled WGS sequence"/>
</dbReference>
<dbReference type="EMBL" id="MCSW01000204">
    <property type="protein sequence ID" value="PMF18681.1"/>
    <property type="molecule type" value="Genomic_DNA"/>
</dbReference>
<name>A0A2N7CAM5_VIBSP</name>
<dbReference type="Gene3D" id="3.40.630.30">
    <property type="match status" value="1"/>
</dbReference>
<sequence>MESERLKLTPPSLKYSEEMFEVINECKAEFSPFLPWVSDSLTKEQLELNIQDATNNFANFTGEFWFNIIEKQTGVFIGAIGFMIRDDTVPYFEIGYWLQTSQTGFGYVSEAIRIIEEYTFIQKGAKRIEIRMAGSNLKSRAVAKRCGYQLEACFANDRRLLSGELDSTLVYAKTILS</sequence>
<dbReference type="PANTHER" id="PTHR43441">
    <property type="entry name" value="RIBOSOMAL-PROTEIN-SERINE ACETYLTRANSFERASE"/>
    <property type="match status" value="1"/>
</dbReference>
<dbReference type="InterPro" id="IPR016181">
    <property type="entry name" value="Acyl_CoA_acyltransferase"/>
</dbReference>
<dbReference type="GO" id="GO:0005737">
    <property type="term" value="C:cytoplasm"/>
    <property type="evidence" value="ECO:0007669"/>
    <property type="project" value="TreeGrafter"/>
</dbReference>
<accession>A0A2N7CAM5</accession>
<dbReference type="AlphaFoldDB" id="A0A2N7CAM5"/>
<dbReference type="GO" id="GO:0008999">
    <property type="term" value="F:protein-N-terminal-alanine acetyltransferase activity"/>
    <property type="evidence" value="ECO:0007669"/>
    <property type="project" value="TreeGrafter"/>
</dbReference>
<organism evidence="2 3">
    <name type="scientific">Vibrio splendidus</name>
    <dbReference type="NCBI Taxonomy" id="29497"/>
    <lineage>
        <taxon>Bacteria</taxon>
        <taxon>Pseudomonadati</taxon>
        <taxon>Pseudomonadota</taxon>
        <taxon>Gammaproteobacteria</taxon>
        <taxon>Vibrionales</taxon>
        <taxon>Vibrionaceae</taxon>
        <taxon>Vibrio</taxon>
    </lineage>
</organism>